<dbReference type="OrthoDB" id="3250815at2"/>
<keyword evidence="4" id="KW-1185">Reference proteome</keyword>
<dbReference type="EMBL" id="LDRK01000027">
    <property type="protein sequence ID" value="KTR86171.1"/>
    <property type="molecule type" value="Genomic_DNA"/>
</dbReference>
<evidence type="ECO:0000256" key="1">
    <source>
        <dbReference type="SAM" id="MobiDB-lite"/>
    </source>
</evidence>
<comment type="caution">
    <text evidence="3">The sequence shown here is derived from an EMBL/GenBank/DDBJ whole genome shotgun (WGS) entry which is preliminary data.</text>
</comment>
<evidence type="ECO:0000313" key="3">
    <source>
        <dbReference type="EMBL" id="KTR86171.1"/>
    </source>
</evidence>
<dbReference type="InterPro" id="IPR011044">
    <property type="entry name" value="Quino_amine_DH_bsu"/>
</dbReference>
<name>A0A147EP82_9MICO</name>
<sequence>MTRRHLRYGAPAALLGLALLASGCSSNTAGDAAAGDSSSGSASEEHAHSGEQRVAVSYAGGIAVLDAETLELVDELESEEFTRLNAAGDGRHVFVTTSQGFELLDTAEPALTGLVVPASAAGHVVRHAGKTVLYDDGAGETTVFDTHDLAHVDGELPEAVTHTAEHPHHGVSIELEDGTLVTTVGDETSRSGAVALHAHDDHWDEVASSDQCPGIHGEGTAADEAVVFGCENGALLYADGAFTKLDAPDAYGRMGNAFVSETSPIVVGDYKSDPDAEGYLLGSVALIDTVAEKLEVVDLPENVRYTFRDVTRGPDDLAYILSTDGSIHVLDPETGDLVDEFPVIDAWEGPAEWQDAHPALVGTGGDTAYVTEPAANSVHAVDLRTGEITATAELDHTPNEFAVALGEH</sequence>
<feature type="chain" id="PRO_5039169840" description="PQQ-like domain-containing protein" evidence="2">
    <location>
        <begin position="30"/>
        <end position="408"/>
    </location>
</feature>
<keyword evidence="2" id="KW-0732">Signal</keyword>
<feature type="region of interest" description="Disordered" evidence="1">
    <location>
        <begin position="30"/>
        <end position="51"/>
    </location>
</feature>
<dbReference type="RefSeq" id="WP_058593709.1">
    <property type="nucleotide sequence ID" value="NZ_LDRK01000027.1"/>
</dbReference>
<dbReference type="Proteomes" id="UP000070810">
    <property type="component" value="Unassembled WGS sequence"/>
</dbReference>
<proteinExistence type="predicted"/>
<dbReference type="PROSITE" id="PS51257">
    <property type="entry name" value="PROKAR_LIPOPROTEIN"/>
    <property type="match status" value="1"/>
</dbReference>
<reference evidence="3 4" key="1">
    <citation type="journal article" date="2016" name="Front. Microbiol.">
        <title>Genomic Resource of Rice Seed Associated Bacteria.</title>
        <authorList>
            <person name="Midha S."/>
            <person name="Bansal K."/>
            <person name="Sharma S."/>
            <person name="Kumar N."/>
            <person name="Patil P.P."/>
            <person name="Chaudhry V."/>
            <person name="Patil P.B."/>
        </authorList>
    </citation>
    <scope>NUCLEOTIDE SEQUENCE [LARGE SCALE GENOMIC DNA]</scope>
    <source>
        <strain evidence="3 4">NS354</strain>
    </source>
</reference>
<protein>
    <recommendedName>
        <fullName evidence="5">PQQ-like domain-containing protein</fullName>
    </recommendedName>
</protein>
<dbReference type="InterPro" id="IPR015943">
    <property type="entry name" value="WD40/YVTN_repeat-like_dom_sf"/>
</dbReference>
<evidence type="ECO:0000256" key="2">
    <source>
        <dbReference type="SAM" id="SignalP"/>
    </source>
</evidence>
<gene>
    <name evidence="3" type="ORF">NS354_06195</name>
</gene>
<dbReference type="InterPro" id="IPR047697">
    <property type="entry name" value="AztD-like"/>
</dbReference>
<dbReference type="AlphaFoldDB" id="A0A147EP82"/>
<dbReference type="PATRIC" id="fig|1079994.3.peg.1330"/>
<dbReference type="NCBIfam" id="NF038015">
    <property type="entry name" value="AztD"/>
    <property type="match status" value="1"/>
</dbReference>
<feature type="signal peptide" evidence="2">
    <location>
        <begin position="1"/>
        <end position="29"/>
    </location>
</feature>
<accession>A0A147EP82</accession>
<evidence type="ECO:0008006" key="5">
    <source>
        <dbReference type="Google" id="ProtNLM"/>
    </source>
</evidence>
<organism evidence="3 4">
    <name type="scientific">Leucobacter chromiiresistens</name>
    <dbReference type="NCBI Taxonomy" id="1079994"/>
    <lineage>
        <taxon>Bacteria</taxon>
        <taxon>Bacillati</taxon>
        <taxon>Actinomycetota</taxon>
        <taxon>Actinomycetes</taxon>
        <taxon>Micrococcales</taxon>
        <taxon>Microbacteriaceae</taxon>
        <taxon>Leucobacter</taxon>
    </lineage>
</organism>
<evidence type="ECO:0000313" key="4">
    <source>
        <dbReference type="Proteomes" id="UP000070810"/>
    </source>
</evidence>
<dbReference type="Gene3D" id="2.130.10.10">
    <property type="entry name" value="YVTN repeat-like/Quinoprotein amine dehydrogenase"/>
    <property type="match status" value="1"/>
</dbReference>
<feature type="compositionally biased region" description="Low complexity" evidence="1">
    <location>
        <begin position="30"/>
        <end position="42"/>
    </location>
</feature>
<dbReference type="SUPFAM" id="SSF50969">
    <property type="entry name" value="YVTN repeat-like/Quinoprotein amine dehydrogenase"/>
    <property type="match status" value="1"/>
</dbReference>